<evidence type="ECO:0000313" key="13">
    <source>
        <dbReference type="Proteomes" id="UP000002710"/>
    </source>
</evidence>
<dbReference type="SUPFAM" id="SSF47384">
    <property type="entry name" value="Homodimeric domain of signal transducing histidine kinase"/>
    <property type="match status" value="1"/>
</dbReference>
<dbReference type="GO" id="GO:0005524">
    <property type="term" value="F:ATP binding"/>
    <property type="evidence" value="ECO:0007669"/>
    <property type="project" value="UniProtKB-KW"/>
</dbReference>
<dbReference type="EC" id="2.7.13.3" evidence="2"/>
<dbReference type="SMART" id="SM00388">
    <property type="entry name" value="HisKA"/>
    <property type="match status" value="1"/>
</dbReference>
<keyword evidence="5" id="KW-0547">Nucleotide-binding</keyword>
<keyword evidence="10" id="KW-1133">Transmembrane helix</keyword>
<dbReference type="PROSITE" id="PS50109">
    <property type="entry name" value="HIS_KIN"/>
    <property type="match status" value="1"/>
</dbReference>
<evidence type="ECO:0000259" key="11">
    <source>
        <dbReference type="PROSITE" id="PS50109"/>
    </source>
</evidence>
<keyword evidence="6 12" id="KW-0418">Kinase</keyword>
<dbReference type="HOGENOM" id="CLU_563520_0_0_7"/>
<comment type="catalytic activity">
    <reaction evidence="1">
        <text>ATP + protein L-histidine = ADP + protein N-phospho-L-histidine.</text>
        <dbReference type="EC" id="2.7.13.3"/>
    </reaction>
</comment>
<feature type="transmembrane region" description="Helical" evidence="10">
    <location>
        <begin position="20"/>
        <end position="41"/>
    </location>
</feature>
<dbReference type="Pfam" id="PF00512">
    <property type="entry name" value="HisKA"/>
    <property type="match status" value="1"/>
</dbReference>
<keyword evidence="10" id="KW-0812">Transmembrane</keyword>
<evidence type="ECO:0000256" key="1">
    <source>
        <dbReference type="ARBA" id="ARBA00000085"/>
    </source>
</evidence>
<feature type="transmembrane region" description="Helical" evidence="10">
    <location>
        <begin position="209"/>
        <end position="232"/>
    </location>
</feature>
<dbReference type="SMART" id="SM00387">
    <property type="entry name" value="HATPase_c"/>
    <property type="match status" value="1"/>
</dbReference>
<dbReference type="EMBL" id="CP000112">
    <property type="protein sequence ID" value="ABB40391.1"/>
    <property type="molecule type" value="Genomic_DNA"/>
</dbReference>
<evidence type="ECO:0000256" key="3">
    <source>
        <dbReference type="ARBA" id="ARBA00022553"/>
    </source>
</evidence>
<keyword evidence="9" id="KW-0175">Coiled coil</keyword>
<accession>Q30VA5</accession>
<dbReference type="Gene3D" id="1.10.287.130">
    <property type="match status" value="1"/>
</dbReference>
<evidence type="ECO:0000256" key="5">
    <source>
        <dbReference type="ARBA" id="ARBA00022741"/>
    </source>
</evidence>
<dbReference type="Pfam" id="PF02518">
    <property type="entry name" value="HATPase_c"/>
    <property type="match status" value="1"/>
</dbReference>
<keyword evidence="8" id="KW-0902">Two-component regulatory system</keyword>
<dbReference type="eggNOG" id="COG4191">
    <property type="taxonomic scope" value="Bacteria"/>
</dbReference>
<dbReference type="STRING" id="207559.Dde_3598"/>
<dbReference type="PANTHER" id="PTHR43065">
    <property type="entry name" value="SENSOR HISTIDINE KINASE"/>
    <property type="match status" value="1"/>
</dbReference>
<feature type="coiled-coil region" evidence="9">
    <location>
        <begin position="232"/>
        <end position="259"/>
    </location>
</feature>
<dbReference type="InterPro" id="IPR003594">
    <property type="entry name" value="HATPase_dom"/>
</dbReference>
<dbReference type="Gene3D" id="3.30.565.10">
    <property type="entry name" value="Histidine kinase-like ATPase, C-terminal domain"/>
    <property type="match status" value="1"/>
</dbReference>
<organism evidence="12 13">
    <name type="scientific">Oleidesulfovibrio alaskensis (strain ATCC BAA-1058 / DSM 17464 / G20)</name>
    <name type="common">Desulfovibrio alaskensis</name>
    <dbReference type="NCBI Taxonomy" id="207559"/>
    <lineage>
        <taxon>Bacteria</taxon>
        <taxon>Pseudomonadati</taxon>
        <taxon>Thermodesulfobacteriota</taxon>
        <taxon>Desulfovibrionia</taxon>
        <taxon>Desulfovibrionales</taxon>
        <taxon>Desulfovibrionaceae</taxon>
        <taxon>Oleidesulfovibrio</taxon>
    </lineage>
</organism>
<keyword evidence="4" id="KW-0808">Transferase</keyword>
<reference evidence="12 13" key="1">
    <citation type="journal article" date="2011" name="J. Bacteriol.">
        <title>Complete genome sequence and updated annotation of Desulfovibrio alaskensis G20.</title>
        <authorList>
            <person name="Hauser L.J."/>
            <person name="Land M.L."/>
            <person name="Brown S.D."/>
            <person name="Larimer F."/>
            <person name="Keller K.L."/>
            <person name="Rapp-Giles B.J."/>
            <person name="Price M.N."/>
            <person name="Lin M."/>
            <person name="Bruce D.C."/>
            <person name="Detter J.C."/>
            <person name="Tapia R."/>
            <person name="Han C.S."/>
            <person name="Goodwin L.A."/>
            <person name="Cheng J.F."/>
            <person name="Pitluck S."/>
            <person name="Copeland A."/>
            <person name="Lucas S."/>
            <person name="Nolan M."/>
            <person name="Lapidus A.L."/>
            <person name="Palumbo A.V."/>
            <person name="Wall J.D."/>
        </authorList>
    </citation>
    <scope>NUCLEOTIDE SEQUENCE [LARGE SCALE GENOMIC DNA]</scope>
    <source>
        <strain evidence="13">ATCC BAA 1058 / DSM 17464 / G20</strain>
    </source>
</reference>
<dbReference type="KEGG" id="dde:Dde_3598"/>
<evidence type="ECO:0000256" key="6">
    <source>
        <dbReference type="ARBA" id="ARBA00022777"/>
    </source>
</evidence>
<evidence type="ECO:0000313" key="12">
    <source>
        <dbReference type="EMBL" id="ABB40391.1"/>
    </source>
</evidence>
<dbReference type="InterPro" id="IPR005467">
    <property type="entry name" value="His_kinase_dom"/>
</dbReference>
<dbReference type="CDD" id="cd00082">
    <property type="entry name" value="HisKA"/>
    <property type="match status" value="1"/>
</dbReference>
<dbReference type="InterPro" id="IPR004358">
    <property type="entry name" value="Sig_transdc_His_kin-like_C"/>
</dbReference>
<evidence type="ECO:0000256" key="2">
    <source>
        <dbReference type="ARBA" id="ARBA00012438"/>
    </source>
</evidence>
<dbReference type="GO" id="GO:0000155">
    <property type="term" value="F:phosphorelay sensor kinase activity"/>
    <property type="evidence" value="ECO:0007669"/>
    <property type="project" value="InterPro"/>
</dbReference>
<name>Q30VA5_OLEA2</name>
<keyword evidence="10" id="KW-0472">Membrane</keyword>
<dbReference type="InterPro" id="IPR036890">
    <property type="entry name" value="HATPase_C_sf"/>
</dbReference>
<protein>
    <recommendedName>
        <fullName evidence="2">histidine kinase</fullName>
        <ecNumber evidence="2">2.7.13.3</ecNumber>
    </recommendedName>
</protein>
<keyword evidence="13" id="KW-1185">Reference proteome</keyword>
<dbReference type="PRINTS" id="PR00344">
    <property type="entry name" value="BCTRLSENSOR"/>
</dbReference>
<keyword evidence="7" id="KW-0067">ATP-binding</keyword>
<dbReference type="InterPro" id="IPR003661">
    <property type="entry name" value="HisK_dim/P_dom"/>
</dbReference>
<dbReference type="AlphaFoldDB" id="Q30VA5"/>
<gene>
    <name evidence="12" type="ordered locus">Dde_3598</name>
</gene>
<proteinExistence type="predicted"/>
<evidence type="ECO:0000256" key="7">
    <source>
        <dbReference type="ARBA" id="ARBA00022840"/>
    </source>
</evidence>
<keyword evidence="3" id="KW-0597">Phosphoprotein</keyword>
<evidence type="ECO:0000256" key="9">
    <source>
        <dbReference type="SAM" id="Coils"/>
    </source>
</evidence>
<dbReference type="CDD" id="cd00075">
    <property type="entry name" value="HATPase"/>
    <property type="match status" value="1"/>
</dbReference>
<dbReference type="RefSeq" id="WP_011369271.1">
    <property type="nucleotide sequence ID" value="NC_007519.1"/>
</dbReference>
<dbReference type="InterPro" id="IPR036097">
    <property type="entry name" value="HisK_dim/P_sf"/>
</dbReference>
<evidence type="ECO:0000256" key="8">
    <source>
        <dbReference type="ARBA" id="ARBA00023012"/>
    </source>
</evidence>
<sequence>MPALYSTGERPLRFARFLSWVSLVLILVTSTAFSFVVANNARKTLLMKQKEYAMLLGENLNSHIYKRFVKPTRLAFGRVELIKPFQYRGLDQVIQTTIHGLQVDYLRIFDHSGTVSYSSRLEEVGMKDLADRTVTRAFEKGEHSFSILSRMSLLRAMFSFDMEPETFILRTTFVLKTMEDRLDEDEQEIIGVMEFAQDITNDYKAAVNFLWLVVGASLASSLTLFVLLVTIIRRAERALNERLLEKERLERDLHQSEKLASMGRMVASIAHEIRNPLGIISSSAELLLRRTGDADPLTGRILQAIFDEAKRLGQTVNDFLDYARPRRPGRDPVDIAAVLRQATGFMEGEFARSQVALHADLQEGLLVAGDKDLLYRAFYNLMANSLQAMQGGTVQDATLTLCTRMTRDGQVEVRIADNGPGFPRQGREKLLDPFYTTRDEGTGLGLAIVNNIITSHEGSMELTDAPEGGAEVRVTLPAA</sequence>
<evidence type="ECO:0000256" key="10">
    <source>
        <dbReference type="SAM" id="Phobius"/>
    </source>
</evidence>
<dbReference type="PANTHER" id="PTHR43065:SF10">
    <property type="entry name" value="PEROXIDE STRESS-ACTIVATED HISTIDINE KINASE MAK3"/>
    <property type="match status" value="1"/>
</dbReference>
<dbReference type="SUPFAM" id="SSF55874">
    <property type="entry name" value="ATPase domain of HSP90 chaperone/DNA topoisomerase II/histidine kinase"/>
    <property type="match status" value="1"/>
</dbReference>
<evidence type="ECO:0000256" key="4">
    <source>
        <dbReference type="ARBA" id="ARBA00022679"/>
    </source>
</evidence>
<dbReference type="Proteomes" id="UP000002710">
    <property type="component" value="Chromosome"/>
</dbReference>
<feature type="domain" description="Histidine kinase" evidence="11">
    <location>
        <begin position="268"/>
        <end position="479"/>
    </location>
</feature>